<proteinExistence type="predicted"/>
<feature type="coiled-coil region" evidence="1">
    <location>
        <begin position="186"/>
        <end position="228"/>
    </location>
</feature>
<evidence type="ECO:0000313" key="3">
    <source>
        <dbReference type="EMBL" id="KAK7726812.1"/>
    </source>
</evidence>
<gene>
    <name evidence="3" type="ORF">SLS63_007430</name>
</gene>
<protein>
    <submittedName>
        <fullName evidence="3">Uncharacterized protein</fullName>
    </submittedName>
</protein>
<accession>A0ABR1P571</accession>
<reference evidence="3 4" key="1">
    <citation type="submission" date="2024-02" db="EMBL/GenBank/DDBJ databases">
        <title>De novo assembly and annotation of 12 fungi associated with fruit tree decline syndrome in Ontario, Canada.</title>
        <authorList>
            <person name="Sulman M."/>
            <person name="Ellouze W."/>
            <person name="Ilyukhin E."/>
        </authorList>
    </citation>
    <scope>NUCLEOTIDE SEQUENCE [LARGE SCALE GENOMIC DNA]</scope>
    <source>
        <strain evidence="3 4">M169</strain>
    </source>
</reference>
<feature type="region of interest" description="Disordered" evidence="2">
    <location>
        <begin position="122"/>
        <end position="157"/>
    </location>
</feature>
<dbReference type="EMBL" id="JAKNSF020000041">
    <property type="protein sequence ID" value="KAK7726812.1"/>
    <property type="molecule type" value="Genomic_DNA"/>
</dbReference>
<comment type="caution">
    <text evidence="3">The sequence shown here is derived from an EMBL/GenBank/DDBJ whole genome shotgun (WGS) entry which is preliminary data.</text>
</comment>
<keyword evidence="1" id="KW-0175">Coiled coil</keyword>
<evidence type="ECO:0000256" key="1">
    <source>
        <dbReference type="SAM" id="Coils"/>
    </source>
</evidence>
<organism evidence="3 4">
    <name type="scientific">Diaporthe eres</name>
    <name type="common">Phomopsis oblonga</name>
    <dbReference type="NCBI Taxonomy" id="83184"/>
    <lineage>
        <taxon>Eukaryota</taxon>
        <taxon>Fungi</taxon>
        <taxon>Dikarya</taxon>
        <taxon>Ascomycota</taxon>
        <taxon>Pezizomycotina</taxon>
        <taxon>Sordariomycetes</taxon>
        <taxon>Sordariomycetidae</taxon>
        <taxon>Diaporthales</taxon>
        <taxon>Diaporthaceae</taxon>
        <taxon>Diaporthe</taxon>
        <taxon>Diaporthe eres species complex</taxon>
    </lineage>
</organism>
<evidence type="ECO:0000313" key="4">
    <source>
        <dbReference type="Proteomes" id="UP001430848"/>
    </source>
</evidence>
<evidence type="ECO:0000256" key="2">
    <source>
        <dbReference type="SAM" id="MobiDB-lite"/>
    </source>
</evidence>
<keyword evidence="4" id="KW-1185">Reference proteome</keyword>
<sequence>MSRRRRHNDSYYDWQRSPVREREVVIPSAITSRSNSRSRISWPERRQFYPGACSDVDTKSRGRALSDAPQVTTARQVAASWSSSPEGPSYWSQRHQKLQHAPCDACGLEIYTGPVVLLARRYPQPNGPPLRDTPAPSPSIASKPFNPPTGPAAQGGQRQTLAQNLISSMPHILPGGKLDPASTPLMTGVTKDLEAHHRRLKEEEERIREELKAKDEKLRKSLRMWEKLERESKSFELKSDLSENSLRTIAGEGVGGAAF</sequence>
<dbReference type="Proteomes" id="UP001430848">
    <property type="component" value="Unassembled WGS sequence"/>
</dbReference>
<name>A0ABR1P571_DIAER</name>